<organism evidence="1 2">
    <name type="scientific">Pseudoduganella flava</name>
    <dbReference type="NCBI Taxonomy" id="871742"/>
    <lineage>
        <taxon>Bacteria</taxon>
        <taxon>Pseudomonadati</taxon>
        <taxon>Pseudomonadota</taxon>
        <taxon>Betaproteobacteria</taxon>
        <taxon>Burkholderiales</taxon>
        <taxon>Oxalobacteraceae</taxon>
        <taxon>Telluria group</taxon>
        <taxon>Pseudoduganella</taxon>
    </lineage>
</organism>
<reference evidence="1 2" key="1">
    <citation type="journal article" date="2015" name="Stand. Genomic Sci.">
        <title>Genomic Encyclopedia of Bacterial and Archaeal Type Strains, Phase III: the genomes of soil and plant-associated and newly described type strains.</title>
        <authorList>
            <person name="Whitman W.B."/>
            <person name="Woyke T."/>
            <person name="Klenk H.P."/>
            <person name="Zhou Y."/>
            <person name="Lilburn T.G."/>
            <person name="Beck B.J."/>
            <person name="De Vos P."/>
            <person name="Vandamme P."/>
            <person name="Eisen J.A."/>
            <person name="Garrity G."/>
            <person name="Hugenholtz P."/>
            <person name="Kyrpides N.C."/>
        </authorList>
    </citation>
    <scope>NUCLEOTIDE SEQUENCE [LARGE SCALE GENOMIC DNA]</scope>
    <source>
        <strain evidence="1 2">CGMCC 1.10685</strain>
    </source>
</reference>
<gene>
    <name evidence="1" type="ORF">IP92_00621</name>
</gene>
<dbReference type="EMBL" id="VLKW01000001">
    <property type="protein sequence ID" value="TWI51634.1"/>
    <property type="molecule type" value="Genomic_DNA"/>
</dbReference>
<dbReference type="Proteomes" id="UP000315112">
    <property type="component" value="Unassembled WGS sequence"/>
</dbReference>
<accession>A0A562Q4H9</accession>
<proteinExistence type="predicted"/>
<evidence type="ECO:0000313" key="1">
    <source>
        <dbReference type="EMBL" id="TWI51634.1"/>
    </source>
</evidence>
<comment type="caution">
    <text evidence="1">The sequence shown here is derived from an EMBL/GenBank/DDBJ whole genome shotgun (WGS) entry which is preliminary data.</text>
</comment>
<name>A0A562Q4H9_9BURK</name>
<dbReference type="AlphaFoldDB" id="A0A562Q4H9"/>
<protein>
    <submittedName>
        <fullName evidence="1">Uncharacterized protein</fullName>
    </submittedName>
</protein>
<evidence type="ECO:0000313" key="2">
    <source>
        <dbReference type="Proteomes" id="UP000315112"/>
    </source>
</evidence>
<sequence length="69" mass="7874">MPAGGVWEMIKYIGTRKTDQGGMLYVFLINGQEKQVRESALKQYPGCYEALPESAKARILANRKWLQKL</sequence>